<evidence type="ECO:0008006" key="3">
    <source>
        <dbReference type="Google" id="ProtNLM"/>
    </source>
</evidence>
<reference evidence="1 2" key="1">
    <citation type="submission" date="2016-11" db="EMBL/GenBank/DDBJ databases">
        <authorList>
            <person name="Jaros S."/>
            <person name="Januszkiewicz K."/>
            <person name="Wedrychowicz H."/>
        </authorList>
    </citation>
    <scope>NUCLEOTIDE SEQUENCE [LARGE SCALE GENOMIC DNA]</scope>
    <source>
        <strain evidence="1 2">DSM 22153</strain>
    </source>
</reference>
<dbReference type="EMBL" id="FRBW01000006">
    <property type="protein sequence ID" value="SHN12385.1"/>
    <property type="molecule type" value="Genomic_DNA"/>
</dbReference>
<organism evidence="1 2">
    <name type="scientific">Roseibium suaedae</name>
    <dbReference type="NCBI Taxonomy" id="735517"/>
    <lineage>
        <taxon>Bacteria</taxon>
        <taxon>Pseudomonadati</taxon>
        <taxon>Pseudomonadota</taxon>
        <taxon>Alphaproteobacteria</taxon>
        <taxon>Hyphomicrobiales</taxon>
        <taxon>Stappiaceae</taxon>
        <taxon>Roseibium</taxon>
    </lineage>
</organism>
<dbReference type="SUPFAM" id="SSF52266">
    <property type="entry name" value="SGNH hydrolase"/>
    <property type="match status" value="1"/>
</dbReference>
<dbReference type="Pfam" id="PF00657">
    <property type="entry name" value="Lipase_GDSL"/>
    <property type="match status" value="1"/>
</dbReference>
<dbReference type="InterPro" id="IPR036514">
    <property type="entry name" value="SGNH_hydro_sf"/>
</dbReference>
<evidence type="ECO:0000313" key="1">
    <source>
        <dbReference type="EMBL" id="SHN12385.1"/>
    </source>
</evidence>
<keyword evidence="2" id="KW-1185">Reference proteome</keyword>
<gene>
    <name evidence="1" type="ORF">SAMN05444272_4156</name>
</gene>
<dbReference type="InterPro" id="IPR001087">
    <property type="entry name" value="GDSL"/>
</dbReference>
<dbReference type="Gene3D" id="3.40.50.1110">
    <property type="entry name" value="SGNH hydrolase"/>
    <property type="match status" value="1"/>
</dbReference>
<proteinExistence type="predicted"/>
<dbReference type="STRING" id="735517.SAMN05444272_4156"/>
<dbReference type="AlphaFoldDB" id="A0A1M7P701"/>
<protein>
    <recommendedName>
        <fullName evidence="3">SGNH/GDSL hydrolase family protein</fullName>
    </recommendedName>
</protein>
<sequence length="295" mass="32854">MRLLVIGASETNRRRPPSFGEEVNLSWAQELEANTAVLGQWPTFLMHYLDAEAEGIPFPEAADLTEHGRGLYLYDRGAIYRSRHSTLWNVAMPGAITRSCAFYLKAHMERFQAFAPDAIVICVGSVDCLEHRMIRTTADMSEPGPISAMAEGQTITFEPCQSADEFESALTSISEMLPLIRADARIVHLDIIRSRNRSRSLNAKLKSFSQVIHGVSAQFGHRLVTHPYLDEATEAGIDQWLRTDDGHPTEAMNSQLAMQILHHLLDMTPAAGSNTDFPVETIDIADWSGRSKQCN</sequence>
<dbReference type="GO" id="GO:0016788">
    <property type="term" value="F:hydrolase activity, acting on ester bonds"/>
    <property type="evidence" value="ECO:0007669"/>
    <property type="project" value="InterPro"/>
</dbReference>
<evidence type="ECO:0000313" key="2">
    <source>
        <dbReference type="Proteomes" id="UP000186002"/>
    </source>
</evidence>
<accession>A0A1M7P701</accession>
<dbReference type="Proteomes" id="UP000186002">
    <property type="component" value="Unassembled WGS sequence"/>
</dbReference>
<name>A0A1M7P701_9HYPH</name>